<keyword evidence="2" id="KW-1185">Reference proteome</keyword>
<sequence length="128" mass="14592">MELSYKVHTKHRKAKPTADASVWSVSEWVEITLFARAGSEKWTSMSKAKKYLWALQSNFSVLGQGLEKNGRQVELHFAKFVEDNSVWHGYPVQARGDDIPPESVLNCWLESKIINKAEKLKIIGGQFK</sequence>
<protein>
    <submittedName>
        <fullName evidence="1">Uncharacterized protein</fullName>
    </submittedName>
</protein>
<evidence type="ECO:0000313" key="1">
    <source>
        <dbReference type="EMBL" id="RDI28257.1"/>
    </source>
</evidence>
<accession>A0A370FKP2</accession>
<name>A0A370FKP2_9BURK</name>
<comment type="caution">
    <text evidence="1">The sequence shown here is derived from an EMBL/GenBank/DDBJ whole genome shotgun (WGS) entry which is preliminary data.</text>
</comment>
<dbReference type="RefSeq" id="WP_147284301.1">
    <property type="nucleotide sequence ID" value="NZ_QQAV01000001.1"/>
</dbReference>
<dbReference type="Proteomes" id="UP000255265">
    <property type="component" value="Unassembled WGS sequence"/>
</dbReference>
<proteinExistence type="predicted"/>
<gene>
    <name evidence="1" type="ORF">DFR41_1019</name>
</gene>
<dbReference type="OrthoDB" id="1447594at2"/>
<dbReference type="AlphaFoldDB" id="A0A370FKP2"/>
<dbReference type="EMBL" id="QQAV01000001">
    <property type="protein sequence ID" value="RDI28257.1"/>
    <property type="molecule type" value="Genomic_DNA"/>
</dbReference>
<evidence type="ECO:0000313" key="2">
    <source>
        <dbReference type="Proteomes" id="UP000255265"/>
    </source>
</evidence>
<organism evidence="1 2">
    <name type="scientific">Pseudacidovorax intermedius</name>
    <dbReference type="NCBI Taxonomy" id="433924"/>
    <lineage>
        <taxon>Bacteria</taxon>
        <taxon>Pseudomonadati</taxon>
        <taxon>Pseudomonadota</taxon>
        <taxon>Betaproteobacteria</taxon>
        <taxon>Burkholderiales</taxon>
        <taxon>Comamonadaceae</taxon>
        <taxon>Pseudacidovorax</taxon>
    </lineage>
</organism>
<reference evidence="1 2" key="1">
    <citation type="submission" date="2018-07" db="EMBL/GenBank/DDBJ databases">
        <title>Genomic Encyclopedia of Type Strains, Phase IV (KMG-IV): sequencing the most valuable type-strain genomes for metagenomic binning, comparative biology and taxonomic classification.</title>
        <authorList>
            <person name="Goeker M."/>
        </authorList>
    </citation>
    <scope>NUCLEOTIDE SEQUENCE [LARGE SCALE GENOMIC DNA]</scope>
    <source>
        <strain evidence="1 2">DSM 21352</strain>
    </source>
</reference>